<evidence type="ECO:0008006" key="3">
    <source>
        <dbReference type="Google" id="ProtNLM"/>
    </source>
</evidence>
<dbReference type="eggNOG" id="ENOG502ZB9G">
    <property type="taxonomic scope" value="Bacteria"/>
</dbReference>
<name>A0A081P718_9BACL</name>
<evidence type="ECO:0000313" key="2">
    <source>
        <dbReference type="Proteomes" id="UP000028123"/>
    </source>
</evidence>
<proteinExistence type="predicted"/>
<keyword evidence="2" id="KW-1185">Reference proteome</keyword>
<dbReference type="RefSeq" id="WP_036679109.1">
    <property type="nucleotide sequence ID" value="NZ_JNVM01000006.1"/>
</dbReference>
<protein>
    <recommendedName>
        <fullName evidence="3">DNA and RNA helicase</fullName>
    </recommendedName>
</protein>
<gene>
    <name evidence="1" type="ORF">ET33_32085</name>
</gene>
<sequence>MFSNIYPNFHKGRILKREMLESLRDYPRQLAGLYFQSYSDGIVAGTDVRVEAEQLVVGCGIVKHGGRLYTLEEEQQVPYSATGKETVLKIRFHAAEEQSDYTVYGAELVLDEEVAGASELELGRFKLKEGAKLRSEYQSFADFATEFNTWNMIHAAYAGVGQRSVHPALMRYFASQLLSRGSTNPYDIAFAMQCMSQEAVDRELILHYIGIRLGMGYKPYDNGQIHKYLGRILDDVQGGNRRGPELRPGGPRRMIVE</sequence>
<dbReference type="OrthoDB" id="1664853at2"/>
<dbReference type="EMBL" id="JNVM01000006">
    <property type="protein sequence ID" value="KEQ26491.1"/>
    <property type="molecule type" value="Genomic_DNA"/>
</dbReference>
<organism evidence="1 2">
    <name type="scientific">Paenibacillus tyrfis</name>
    <dbReference type="NCBI Taxonomy" id="1501230"/>
    <lineage>
        <taxon>Bacteria</taxon>
        <taxon>Bacillati</taxon>
        <taxon>Bacillota</taxon>
        <taxon>Bacilli</taxon>
        <taxon>Bacillales</taxon>
        <taxon>Paenibacillaceae</taxon>
        <taxon>Paenibacillus</taxon>
    </lineage>
</organism>
<dbReference type="AlphaFoldDB" id="A0A081P718"/>
<reference evidence="1 2" key="1">
    <citation type="submission" date="2014-06" db="EMBL/GenBank/DDBJ databases">
        <title>Draft genome sequence of Paenibacillus sp. MSt1.</title>
        <authorList>
            <person name="Aw Y.K."/>
            <person name="Ong K.S."/>
            <person name="Gan H.M."/>
            <person name="Lee S.M."/>
        </authorList>
    </citation>
    <scope>NUCLEOTIDE SEQUENCE [LARGE SCALE GENOMIC DNA]</scope>
    <source>
        <strain evidence="1 2">MSt1</strain>
    </source>
</reference>
<comment type="caution">
    <text evidence="1">The sequence shown here is derived from an EMBL/GenBank/DDBJ whole genome shotgun (WGS) entry which is preliminary data.</text>
</comment>
<evidence type="ECO:0000313" key="1">
    <source>
        <dbReference type="EMBL" id="KEQ26491.1"/>
    </source>
</evidence>
<accession>A0A081P718</accession>
<dbReference type="Proteomes" id="UP000028123">
    <property type="component" value="Unassembled WGS sequence"/>
</dbReference>